<dbReference type="PANTHER" id="PTHR23309">
    <property type="entry name" value="3-HYDROXYACYL-COA DEHYROGENASE"/>
    <property type="match status" value="1"/>
</dbReference>
<feature type="domain" description="3-hydroxyacyl-CoA dehydrogenase C-terminal" evidence="37">
    <location>
        <begin position="630"/>
        <end position="716"/>
    </location>
</feature>
<dbReference type="Pfam" id="PF00725">
    <property type="entry name" value="3HCDH"/>
    <property type="match status" value="2"/>
</dbReference>
<evidence type="ECO:0000256" key="31">
    <source>
        <dbReference type="ARBA" id="ARBA00042031"/>
    </source>
</evidence>
<comment type="similarity">
    <text evidence="4">In the N-terminal section; belongs to the enoyl-CoA hydratase/isomerase family.</text>
</comment>
<comment type="catalytic activity">
    <reaction evidence="27">
        <text>(3E)-decenoyl-CoA = (2E)-decenoyl-CoA</text>
        <dbReference type="Rhea" id="RHEA:45752"/>
        <dbReference type="ChEBI" id="CHEBI:61406"/>
        <dbReference type="ChEBI" id="CHEBI:84793"/>
    </reaction>
    <physiologicalReaction direction="left-to-right" evidence="27">
        <dbReference type="Rhea" id="RHEA:45753"/>
    </physiologicalReaction>
</comment>
<evidence type="ECO:0000256" key="29">
    <source>
        <dbReference type="ARBA" id="ARBA00038365"/>
    </source>
</evidence>
<comment type="similarity">
    <text evidence="29">In the C-terminal section; belongs to the 3-hydroxyacyl-CoA dehydrogenase family.</text>
</comment>
<dbReference type="CDD" id="cd06558">
    <property type="entry name" value="crotonase-like"/>
    <property type="match status" value="1"/>
</dbReference>
<dbReference type="Gene3D" id="3.40.50.720">
    <property type="entry name" value="NAD(P)-binding Rossmann-like Domain"/>
    <property type="match status" value="1"/>
</dbReference>
<evidence type="ECO:0000256" key="27">
    <source>
        <dbReference type="ARBA" id="ARBA00036656"/>
    </source>
</evidence>
<keyword evidence="11" id="KW-0520">NAD</keyword>
<evidence type="ECO:0000256" key="35">
    <source>
        <dbReference type="ARBA" id="ARBA00049448"/>
    </source>
</evidence>
<dbReference type="EC" id="5.3.3.8" evidence="6"/>
<evidence type="ECO:0000256" key="26">
    <source>
        <dbReference type="ARBA" id="ARBA00036570"/>
    </source>
</evidence>
<feature type="domain" description="3-hydroxyacyl-CoA dehydrogenase NAD binding" evidence="38">
    <location>
        <begin position="304"/>
        <end position="482"/>
    </location>
</feature>
<evidence type="ECO:0000256" key="1">
    <source>
        <dbReference type="ARBA" id="ARBA00000469"/>
    </source>
</evidence>
<dbReference type="GO" id="GO:0006635">
    <property type="term" value="P:fatty acid beta-oxidation"/>
    <property type="evidence" value="ECO:0007669"/>
    <property type="project" value="UniProtKB-ARBA"/>
</dbReference>
<dbReference type="PANTHER" id="PTHR23309:SF49">
    <property type="entry name" value="PEROXISOMAL BIFUNCTIONAL ENZYME"/>
    <property type="match status" value="1"/>
</dbReference>
<evidence type="ECO:0000256" key="5">
    <source>
        <dbReference type="ARBA" id="ARBA00011245"/>
    </source>
</evidence>
<comment type="catalytic activity">
    <reaction evidence="17">
        <text>(3S)-hydroxydecanoyl-CoA = (2E)-decenoyl-CoA + H2O</text>
        <dbReference type="Rhea" id="RHEA:31191"/>
        <dbReference type="ChEBI" id="CHEBI:15377"/>
        <dbReference type="ChEBI" id="CHEBI:61406"/>
        <dbReference type="ChEBI" id="CHEBI:62616"/>
    </reaction>
    <physiologicalReaction direction="right-to-left" evidence="17">
        <dbReference type="Rhea" id="RHEA:31193"/>
    </physiologicalReaction>
</comment>
<evidence type="ECO:0000256" key="18">
    <source>
        <dbReference type="ARBA" id="ARBA00035863"/>
    </source>
</evidence>
<dbReference type="InterPro" id="IPR006176">
    <property type="entry name" value="3-OHacyl-CoA_DH_NAD-bd"/>
</dbReference>
<evidence type="ECO:0000256" key="3">
    <source>
        <dbReference type="ARBA" id="ARBA00005005"/>
    </source>
</evidence>
<evidence type="ECO:0000256" key="10">
    <source>
        <dbReference type="ARBA" id="ARBA00023002"/>
    </source>
</evidence>
<comment type="subcellular location">
    <subcellularLocation>
        <location evidence="2">Peroxisome</location>
    </subcellularLocation>
</comment>
<dbReference type="Pfam" id="PF02737">
    <property type="entry name" value="3HCDH_N"/>
    <property type="match status" value="1"/>
</dbReference>
<dbReference type="FunFam" id="3.90.226.10:FF:000052">
    <property type="entry name" value="Peroxisomal bifunctional enzyme"/>
    <property type="match status" value="1"/>
</dbReference>
<evidence type="ECO:0000313" key="39">
    <source>
        <dbReference type="EMBL" id="KAJ1187279.1"/>
    </source>
</evidence>
<comment type="catalytic activity">
    <reaction evidence="21">
        <text>a (3Z)-enoyl-CoA = a 4-saturated (2E)-enoyl-CoA</text>
        <dbReference type="Rhea" id="RHEA:45900"/>
        <dbReference type="ChEBI" id="CHEBI:85097"/>
        <dbReference type="ChEBI" id="CHEBI:85489"/>
        <dbReference type="EC" id="5.3.3.8"/>
    </reaction>
    <physiologicalReaction direction="left-to-right" evidence="21">
        <dbReference type="Rhea" id="RHEA:45901"/>
    </physiologicalReaction>
</comment>
<evidence type="ECO:0000256" key="17">
    <source>
        <dbReference type="ARBA" id="ARBA00035760"/>
    </source>
</evidence>
<dbReference type="SUPFAM" id="SSF52096">
    <property type="entry name" value="ClpP/crotonase"/>
    <property type="match status" value="1"/>
</dbReference>
<evidence type="ECO:0000259" key="38">
    <source>
        <dbReference type="Pfam" id="PF02737"/>
    </source>
</evidence>
<evidence type="ECO:0000256" key="23">
    <source>
        <dbReference type="ARBA" id="ARBA00036353"/>
    </source>
</evidence>
<keyword evidence="10" id="KW-0560">Oxidoreductase</keyword>
<evidence type="ECO:0000256" key="14">
    <source>
        <dbReference type="ARBA" id="ARBA00023235"/>
    </source>
</evidence>
<dbReference type="GO" id="GO:0004300">
    <property type="term" value="F:enoyl-CoA hydratase activity"/>
    <property type="evidence" value="ECO:0007669"/>
    <property type="project" value="UniProtKB-EC"/>
</dbReference>
<comment type="caution">
    <text evidence="39">The sequence shown here is derived from an EMBL/GenBank/DDBJ whole genome shotgun (WGS) entry which is preliminary data.</text>
</comment>
<comment type="similarity">
    <text evidence="36">Belongs to the enoyl-CoA hydratase/isomerase family.</text>
</comment>
<dbReference type="Gene3D" id="3.90.226.10">
    <property type="entry name" value="2-enoyl-CoA Hydratase, Chain A, domain 1"/>
    <property type="match status" value="1"/>
</dbReference>
<reference evidence="39" key="1">
    <citation type="journal article" date="2022" name="bioRxiv">
        <title>Sequencing and chromosome-scale assembly of the giantPleurodeles waltlgenome.</title>
        <authorList>
            <person name="Brown T."/>
            <person name="Elewa A."/>
            <person name="Iarovenko S."/>
            <person name="Subramanian E."/>
            <person name="Araus A.J."/>
            <person name="Petzold A."/>
            <person name="Susuki M."/>
            <person name="Suzuki K.-i.T."/>
            <person name="Hayashi T."/>
            <person name="Toyoda A."/>
            <person name="Oliveira C."/>
            <person name="Osipova E."/>
            <person name="Leigh N.D."/>
            <person name="Simon A."/>
            <person name="Yun M.H."/>
        </authorList>
    </citation>
    <scope>NUCLEOTIDE SEQUENCE</scope>
    <source>
        <strain evidence="39">20211129_DDA</strain>
        <tissue evidence="39">Liver</tissue>
    </source>
</reference>
<dbReference type="Proteomes" id="UP001066276">
    <property type="component" value="Chromosome 3_1"/>
</dbReference>
<comment type="catalytic activity">
    <reaction evidence="28">
        <text>(2E)-hexadecenedioyl-CoA + H2O = (3S)-hydroxyhexadecanedioyl-CoA</text>
        <dbReference type="Rhea" id="RHEA:40259"/>
        <dbReference type="ChEBI" id="CHEBI:15377"/>
        <dbReference type="ChEBI" id="CHEBI:77075"/>
        <dbReference type="ChEBI" id="CHEBI:77080"/>
    </reaction>
    <physiologicalReaction direction="left-to-right" evidence="28">
        <dbReference type="Rhea" id="RHEA:40260"/>
    </physiologicalReaction>
</comment>
<evidence type="ECO:0000256" key="9">
    <source>
        <dbReference type="ARBA" id="ARBA00022832"/>
    </source>
</evidence>
<gene>
    <name evidence="39" type="ORF">NDU88_004057</name>
</gene>
<comment type="catalytic activity">
    <reaction evidence="1">
        <text>(3S)-hydroxyhexadecanoyl-CoA = (2E)-hexadecenoyl-CoA + H2O</text>
        <dbReference type="Rhea" id="RHEA:31163"/>
        <dbReference type="ChEBI" id="CHEBI:15377"/>
        <dbReference type="ChEBI" id="CHEBI:61526"/>
        <dbReference type="ChEBI" id="CHEBI:62613"/>
    </reaction>
    <physiologicalReaction direction="right-to-left" evidence="1">
        <dbReference type="Rhea" id="RHEA:31165"/>
    </physiologicalReaction>
</comment>
<comment type="catalytic activity">
    <reaction evidence="33">
        <text>(3S)-hydroxydecanoyl-CoA + NAD(+) = 3-oxodecanoyl-CoA + NADH + H(+)</text>
        <dbReference type="Rhea" id="RHEA:31187"/>
        <dbReference type="ChEBI" id="CHEBI:15378"/>
        <dbReference type="ChEBI" id="CHEBI:57540"/>
        <dbReference type="ChEBI" id="CHEBI:57945"/>
        <dbReference type="ChEBI" id="CHEBI:62548"/>
        <dbReference type="ChEBI" id="CHEBI:62616"/>
    </reaction>
    <physiologicalReaction direction="left-to-right" evidence="33">
        <dbReference type="Rhea" id="RHEA:31188"/>
    </physiologicalReaction>
</comment>
<comment type="catalytic activity">
    <reaction evidence="23">
        <text>(3E)-hexenoyl-CoA = (2E)-hexenoyl-CoA</text>
        <dbReference type="Rhea" id="RHEA:45736"/>
        <dbReference type="ChEBI" id="CHEBI:62077"/>
        <dbReference type="ChEBI" id="CHEBI:84790"/>
    </reaction>
    <physiologicalReaction direction="left-to-right" evidence="23">
        <dbReference type="Rhea" id="RHEA:45737"/>
    </physiologicalReaction>
</comment>
<feature type="domain" description="3-hydroxyacyl-CoA dehydrogenase C-terminal" evidence="37">
    <location>
        <begin position="486"/>
        <end position="589"/>
    </location>
</feature>
<dbReference type="EC" id="1.1.1.35" evidence="8"/>
<dbReference type="Gene3D" id="1.10.1040.50">
    <property type="match status" value="1"/>
</dbReference>
<evidence type="ECO:0000256" key="19">
    <source>
        <dbReference type="ARBA" id="ARBA00035909"/>
    </source>
</evidence>
<evidence type="ECO:0000256" key="8">
    <source>
        <dbReference type="ARBA" id="ARBA00013000"/>
    </source>
</evidence>
<comment type="catalytic activity">
    <reaction evidence="22">
        <text>(3Z)-hexenoyl-CoA = (2E)-hexenoyl-CoA</text>
        <dbReference type="Rhea" id="RHEA:45748"/>
        <dbReference type="ChEBI" id="CHEBI:62077"/>
        <dbReference type="ChEBI" id="CHEBI:85415"/>
    </reaction>
    <physiologicalReaction direction="left-to-right" evidence="22">
        <dbReference type="Rhea" id="RHEA:45749"/>
    </physiologicalReaction>
</comment>
<dbReference type="EC" id="4.2.1.17" evidence="7"/>
<comment type="catalytic activity">
    <reaction evidence="18">
        <text>(3E,5Z)-octadienoyl-CoA = (2E,5Z)-octadienoyl-CoA</text>
        <dbReference type="Rhea" id="RHEA:49932"/>
        <dbReference type="ChEBI" id="CHEBI:85108"/>
        <dbReference type="ChEBI" id="CHEBI:131990"/>
    </reaction>
    <physiologicalReaction direction="right-to-left" evidence="18">
        <dbReference type="Rhea" id="RHEA:49934"/>
    </physiologicalReaction>
</comment>
<comment type="catalytic activity">
    <reaction evidence="35">
        <text>(3S)-hydroxyhexadecanedioyl-CoA + NAD(+) = 3-oxohexadecanedioyl-CoA + NADH + H(+)</text>
        <dbReference type="Rhea" id="RHEA:40267"/>
        <dbReference type="ChEBI" id="CHEBI:15378"/>
        <dbReference type="ChEBI" id="CHEBI:57540"/>
        <dbReference type="ChEBI" id="CHEBI:57945"/>
        <dbReference type="ChEBI" id="CHEBI:77080"/>
        <dbReference type="ChEBI" id="CHEBI:77081"/>
    </reaction>
    <physiologicalReaction direction="left-to-right" evidence="35">
        <dbReference type="Rhea" id="RHEA:40268"/>
    </physiologicalReaction>
</comment>
<dbReference type="InterPro" id="IPR018376">
    <property type="entry name" value="Enoyl-CoA_hyd/isom_CS"/>
</dbReference>
<comment type="pathway">
    <text evidence="3">Lipid metabolism; fatty acid beta-oxidation.</text>
</comment>
<dbReference type="FunFam" id="1.10.1040.50:FF:000006">
    <property type="entry name" value="Peroxisomal bifunctional enzyme"/>
    <property type="match status" value="1"/>
</dbReference>
<dbReference type="InterPro" id="IPR029045">
    <property type="entry name" value="ClpP/crotonase-like_dom_sf"/>
</dbReference>
<dbReference type="GO" id="GO:0004165">
    <property type="term" value="F:delta(3)-delta(2)-enoyl-CoA isomerase activity"/>
    <property type="evidence" value="ECO:0007669"/>
    <property type="project" value="UniProtKB-EC"/>
</dbReference>
<dbReference type="EMBL" id="JANPWB010000005">
    <property type="protein sequence ID" value="KAJ1187279.1"/>
    <property type="molecule type" value="Genomic_DNA"/>
</dbReference>
<keyword evidence="16" id="KW-0511">Multifunctional enzyme</keyword>
<dbReference type="SUPFAM" id="SSF51735">
    <property type="entry name" value="NAD(P)-binding Rossmann-fold domains"/>
    <property type="match status" value="1"/>
</dbReference>
<comment type="catalytic activity">
    <reaction evidence="26">
        <text>(3E,5Z)-tetradecadienoyl-CoA = (2E,5Z)-tetradecadienoyl-CoA</text>
        <dbReference type="Rhea" id="RHEA:47464"/>
        <dbReference type="ChEBI" id="CHEBI:71586"/>
        <dbReference type="ChEBI" id="CHEBI:87701"/>
    </reaction>
    <physiologicalReaction direction="right-to-left" evidence="26">
        <dbReference type="Rhea" id="RHEA:47466"/>
    </physiologicalReaction>
</comment>
<comment type="catalytic activity">
    <reaction evidence="25">
        <text>(2S,3S)-3-hydroxy-2-methylbutanoyl-CoA = (2E)-2-methylbut-2-enoyl-CoA + H2O</text>
        <dbReference type="Rhea" id="RHEA:31119"/>
        <dbReference type="ChEBI" id="CHEBI:15377"/>
        <dbReference type="ChEBI" id="CHEBI:57312"/>
        <dbReference type="ChEBI" id="CHEBI:57337"/>
    </reaction>
    <physiologicalReaction direction="right-to-left" evidence="25">
        <dbReference type="Rhea" id="RHEA:31121"/>
    </physiologicalReaction>
</comment>
<evidence type="ECO:0000313" key="40">
    <source>
        <dbReference type="Proteomes" id="UP001066276"/>
    </source>
</evidence>
<comment type="catalytic activity">
    <reaction evidence="20">
        <text>a (3E)-enoyl-CoA = a 4-saturated (2E)-enoyl-CoA</text>
        <dbReference type="Rhea" id="RHEA:45228"/>
        <dbReference type="ChEBI" id="CHEBI:58521"/>
        <dbReference type="ChEBI" id="CHEBI:85097"/>
        <dbReference type="EC" id="5.3.3.8"/>
    </reaction>
    <physiologicalReaction direction="left-to-right" evidence="20">
        <dbReference type="Rhea" id="RHEA:45229"/>
    </physiologicalReaction>
</comment>
<evidence type="ECO:0000256" key="36">
    <source>
        <dbReference type="RuleBase" id="RU003707"/>
    </source>
</evidence>
<evidence type="ECO:0000256" key="30">
    <source>
        <dbReference type="ARBA" id="ARBA00039632"/>
    </source>
</evidence>
<keyword evidence="9" id="KW-0276">Fatty acid metabolism</keyword>
<protein>
    <recommendedName>
        <fullName evidence="30">Peroxisomal bifunctional enzyme</fullName>
        <ecNumber evidence="8">1.1.1.35</ecNumber>
        <ecNumber evidence="7">4.2.1.17</ecNumber>
        <ecNumber evidence="6">5.3.3.8</ecNumber>
    </recommendedName>
    <alternativeName>
        <fullName evidence="31">Multifunctional enzyme 1</fullName>
    </alternativeName>
</protein>
<evidence type="ECO:0000256" key="2">
    <source>
        <dbReference type="ARBA" id="ARBA00004275"/>
    </source>
</evidence>
<dbReference type="PROSITE" id="PS00166">
    <property type="entry name" value="ENOYL_COA_HYDRATASE"/>
    <property type="match status" value="1"/>
</dbReference>
<evidence type="ECO:0000256" key="24">
    <source>
        <dbReference type="ARBA" id="ARBA00036370"/>
    </source>
</evidence>
<sequence length="730" mass="79768">MAALKHIVGSVAVITIRNPPVNALSPQVQVSLMEVLKDVTLDPSVKAIVLCGENGKFSGGADIRTFSKTDPKTDIKRMSLDDVNSVAERSRKPVVAAVEGVALGGGLELALACHYRIAHVKARVGLTEVLLGLLPGAGGTQRLPRLIGVPAALDMITTGKIVPAPVAVKLGIVDSVTEGSAVEEAIHLAQKVVGQPLESRRICSKPIQCPPNVDSLLNDAKVKLKKQFRGAESHQVCVEAIRAAVQLPFAEGIVKERELFLSLFNSDQAKACQYAFFAERSVAKWTTPSGANWKSASPQTIRTAAVIGLGTMGQGIAVSLAKAQIQVIAVEQDEQQLEKGSKAVTAILERETLKKQQFELAHKSDSFGSVTFTLDFNALKNADLVIEAVYENMALKKEIFQRLSSICKPGAFLCTNTSGLDIDEIASVTDRPHLVIGTHFFSPAHLMKLLEVVRGYHSSSTIISTVMNLSKVLNKVGVVVDNCPLFVGNRLLLPYINQAVFLLEDGRTPEEVDQVLEEFGYAMGPFRMSDLAGLDIGWRSRMEFGLTGPKLLPGAPVRQREGKRYSPLPDILCEEGRFGQKSGKGWYQYETVGGRNAARDPWVHNFLHEYRRAHAIKQKNVSQGEILEWCLYPLINEGFKVLEDGIASGPEDIDVIYNNGYGWPRHKGGPMFYASMIGLPRVLVKLEEFYKNNPDIPSLKPSNLLKALVKQGSPPLKEWRSQLGYPNSRL</sequence>
<accession>A0AAV7UDV8</accession>
<dbReference type="Pfam" id="PF00378">
    <property type="entry name" value="ECH_1"/>
    <property type="match status" value="1"/>
</dbReference>
<organism evidence="39 40">
    <name type="scientific">Pleurodeles waltl</name>
    <name type="common">Iberian ribbed newt</name>
    <dbReference type="NCBI Taxonomy" id="8319"/>
    <lineage>
        <taxon>Eukaryota</taxon>
        <taxon>Metazoa</taxon>
        <taxon>Chordata</taxon>
        <taxon>Craniata</taxon>
        <taxon>Vertebrata</taxon>
        <taxon>Euteleostomi</taxon>
        <taxon>Amphibia</taxon>
        <taxon>Batrachia</taxon>
        <taxon>Caudata</taxon>
        <taxon>Salamandroidea</taxon>
        <taxon>Salamandridae</taxon>
        <taxon>Pleurodelinae</taxon>
        <taxon>Pleurodeles</taxon>
    </lineage>
</organism>
<dbReference type="InterPro" id="IPR006108">
    <property type="entry name" value="3HC_DH_C"/>
</dbReference>
<keyword evidence="13" id="KW-0576">Peroxisome</keyword>
<dbReference type="SUPFAM" id="SSF48179">
    <property type="entry name" value="6-phosphogluconate dehydrogenase C-terminal domain-like"/>
    <property type="match status" value="2"/>
</dbReference>
<evidence type="ECO:0000256" key="16">
    <source>
        <dbReference type="ARBA" id="ARBA00023268"/>
    </source>
</evidence>
<dbReference type="FunFam" id="3.40.50.720:FF:000009">
    <property type="entry name" value="Fatty oxidation complex, alpha subunit"/>
    <property type="match status" value="1"/>
</dbReference>
<comment type="catalytic activity">
    <reaction evidence="19">
        <text>a 4-saturated-(3S)-3-hydroxyacyl-CoA = a (3E)-enoyl-CoA + H2O</text>
        <dbReference type="Rhea" id="RHEA:20724"/>
        <dbReference type="ChEBI" id="CHEBI:15377"/>
        <dbReference type="ChEBI" id="CHEBI:58521"/>
        <dbReference type="ChEBI" id="CHEBI:137480"/>
        <dbReference type="EC" id="4.2.1.17"/>
    </reaction>
    <physiologicalReaction direction="left-to-right" evidence="19">
        <dbReference type="Rhea" id="RHEA:20725"/>
    </physiologicalReaction>
</comment>
<dbReference type="GO" id="GO:0005777">
    <property type="term" value="C:peroxisome"/>
    <property type="evidence" value="ECO:0007669"/>
    <property type="project" value="UniProtKB-SubCell"/>
</dbReference>
<comment type="catalytic activity">
    <reaction evidence="24">
        <text>(3S)-hydroxyhexanoyl-CoA = (2E)-hexenoyl-CoA + H2O</text>
        <dbReference type="Rhea" id="RHEA:30547"/>
        <dbReference type="ChEBI" id="CHEBI:15377"/>
        <dbReference type="ChEBI" id="CHEBI:62075"/>
        <dbReference type="ChEBI" id="CHEBI:62077"/>
    </reaction>
    <physiologicalReaction direction="right-to-left" evidence="24">
        <dbReference type="Rhea" id="RHEA:30549"/>
    </physiologicalReaction>
</comment>
<dbReference type="InterPro" id="IPR008927">
    <property type="entry name" value="6-PGluconate_DH-like_C_sf"/>
</dbReference>
<evidence type="ECO:0000256" key="13">
    <source>
        <dbReference type="ARBA" id="ARBA00023140"/>
    </source>
</evidence>
<dbReference type="AlphaFoldDB" id="A0AAV7UDV8"/>
<evidence type="ECO:0000256" key="25">
    <source>
        <dbReference type="ARBA" id="ARBA00036472"/>
    </source>
</evidence>
<comment type="subunit">
    <text evidence="5">Monomer.</text>
</comment>
<keyword evidence="40" id="KW-1185">Reference proteome</keyword>
<evidence type="ECO:0000256" key="11">
    <source>
        <dbReference type="ARBA" id="ARBA00023027"/>
    </source>
</evidence>
<comment type="catalytic activity">
    <reaction evidence="34">
        <text>a (3S)-3-hydroxyacyl-CoA + NAD(+) = a 3-oxoacyl-CoA + NADH + H(+)</text>
        <dbReference type="Rhea" id="RHEA:22432"/>
        <dbReference type="ChEBI" id="CHEBI:15378"/>
        <dbReference type="ChEBI" id="CHEBI:57318"/>
        <dbReference type="ChEBI" id="CHEBI:57540"/>
        <dbReference type="ChEBI" id="CHEBI:57945"/>
        <dbReference type="ChEBI" id="CHEBI:90726"/>
        <dbReference type="EC" id="1.1.1.35"/>
    </reaction>
    <physiologicalReaction direction="left-to-right" evidence="34">
        <dbReference type="Rhea" id="RHEA:22433"/>
    </physiologicalReaction>
</comment>
<evidence type="ECO:0000256" key="21">
    <source>
        <dbReference type="ARBA" id="ARBA00035959"/>
    </source>
</evidence>
<evidence type="ECO:0000256" key="4">
    <source>
        <dbReference type="ARBA" id="ARBA00008750"/>
    </source>
</evidence>
<dbReference type="InterPro" id="IPR001753">
    <property type="entry name" value="Enoyl-CoA_hydra/iso"/>
</dbReference>
<evidence type="ECO:0000256" key="22">
    <source>
        <dbReference type="ARBA" id="ARBA00036336"/>
    </source>
</evidence>
<dbReference type="GO" id="GO:0003857">
    <property type="term" value="F:(3S)-3-hydroxyacyl-CoA dehydrogenase (NAD+) activity"/>
    <property type="evidence" value="ECO:0007669"/>
    <property type="project" value="UniProtKB-EC"/>
</dbReference>
<evidence type="ECO:0000256" key="32">
    <source>
        <dbReference type="ARBA" id="ARBA00047613"/>
    </source>
</evidence>
<evidence type="ECO:0000256" key="6">
    <source>
        <dbReference type="ARBA" id="ARBA00012064"/>
    </source>
</evidence>
<evidence type="ECO:0000256" key="12">
    <source>
        <dbReference type="ARBA" id="ARBA00023098"/>
    </source>
</evidence>
<keyword evidence="15" id="KW-0456">Lyase</keyword>
<keyword evidence="12" id="KW-0443">Lipid metabolism</keyword>
<evidence type="ECO:0000256" key="33">
    <source>
        <dbReference type="ARBA" id="ARBA00048361"/>
    </source>
</evidence>
<evidence type="ECO:0000256" key="20">
    <source>
        <dbReference type="ARBA" id="ARBA00035949"/>
    </source>
</evidence>
<keyword evidence="14" id="KW-0413">Isomerase</keyword>
<evidence type="ECO:0000256" key="15">
    <source>
        <dbReference type="ARBA" id="ARBA00023239"/>
    </source>
</evidence>
<evidence type="ECO:0000256" key="28">
    <source>
        <dbReference type="ARBA" id="ARBA00036989"/>
    </source>
</evidence>
<evidence type="ECO:0000256" key="7">
    <source>
        <dbReference type="ARBA" id="ARBA00012076"/>
    </source>
</evidence>
<name>A0AAV7UDV8_PLEWA</name>
<proteinExistence type="inferred from homology"/>
<dbReference type="InterPro" id="IPR036291">
    <property type="entry name" value="NAD(P)-bd_dom_sf"/>
</dbReference>
<evidence type="ECO:0000259" key="37">
    <source>
        <dbReference type="Pfam" id="PF00725"/>
    </source>
</evidence>
<evidence type="ECO:0000256" key="34">
    <source>
        <dbReference type="ARBA" id="ARBA00048911"/>
    </source>
</evidence>
<comment type="catalytic activity">
    <reaction evidence="32">
        <text>(3S)-hydroxyhexadecanoyl-CoA + NAD(+) = 3-oxohexadecanoyl-CoA + NADH + H(+)</text>
        <dbReference type="Rhea" id="RHEA:31159"/>
        <dbReference type="ChEBI" id="CHEBI:15378"/>
        <dbReference type="ChEBI" id="CHEBI:57349"/>
        <dbReference type="ChEBI" id="CHEBI:57540"/>
        <dbReference type="ChEBI" id="CHEBI:57945"/>
        <dbReference type="ChEBI" id="CHEBI:62613"/>
    </reaction>
    <physiologicalReaction direction="left-to-right" evidence="32">
        <dbReference type="Rhea" id="RHEA:31160"/>
    </physiologicalReaction>
</comment>
<dbReference type="GO" id="GO:0070403">
    <property type="term" value="F:NAD+ binding"/>
    <property type="evidence" value="ECO:0007669"/>
    <property type="project" value="InterPro"/>
</dbReference>